<comment type="caution">
    <text evidence="1">The sequence shown here is derived from an EMBL/GenBank/DDBJ whole genome shotgun (WGS) entry which is preliminary data.</text>
</comment>
<protein>
    <submittedName>
        <fullName evidence="1">Uncharacterized protein</fullName>
    </submittedName>
</protein>
<organism evidence="1 2">
    <name type="scientific">Ruegeria conchae</name>
    <dbReference type="NCBI Taxonomy" id="981384"/>
    <lineage>
        <taxon>Bacteria</taxon>
        <taxon>Pseudomonadati</taxon>
        <taxon>Pseudomonadota</taxon>
        <taxon>Alphaproteobacteria</taxon>
        <taxon>Rhodobacterales</taxon>
        <taxon>Roseobacteraceae</taxon>
        <taxon>Ruegeria</taxon>
    </lineage>
</organism>
<evidence type="ECO:0000313" key="2">
    <source>
        <dbReference type="Proteomes" id="UP000271700"/>
    </source>
</evidence>
<proteinExistence type="predicted"/>
<dbReference type="EMBL" id="RCCT01000002">
    <property type="protein sequence ID" value="RLK07922.1"/>
    <property type="molecule type" value="Genomic_DNA"/>
</dbReference>
<accession>A0A497ZJL1</accession>
<name>A0A497ZJL1_9RHOB</name>
<keyword evidence="2" id="KW-1185">Reference proteome</keyword>
<gene>
    <name evidence="1" type="ORF">CLV75_1586</name>
</gene>
<dbReference type="AlphaFoldDB" id="A0A497ZJL1"/>
<dbReference type="Proteomes" id="UP000271700">
    <property type="component" value="Unassembled WGS sequence"/>
</dbReference>
<sequence>MSNHISLVNISPTDWCYISMVSLNDFVAQIGVWSDFPFPRTELFYGLCDGYAERGVAIENGNSDLDLCNLTVEVPHHEALAQ</sequence>
<reference evidence="1 2" key="1">
    <citation type="submission" date="2018-10" db="EMBL/GenBank/DDBJ databases">
        <title>Genomic Encyclopedia of Archaeal and Bacterial Type Strains, Phase II (KMG-II): from individual species to whole genera.</title>
        <authorList>
            <person name="Goeker M."/>
        </authorList>
    </citation>
    <scope>NUCLEOTIDE SEQUENCE [LARGE SCALE GENOMIC DNA]</scope>
    <source>
        <strain evidence="1 2">DSM 29317</strain>
    </source>
</reference>
<evidence type="ECO:0000313" key="1">
    <source>
        <dbReference type="EMBL" id="RLK07922.1"/>
    </source>
</evidence>